<accession>A0ACA9P725</accession>
<reference evidence="1" key="1">
    <citation type="submission" date="2021-06" db="EMBL/GenBank/DDBJ databases">
        <authorList>
            <person name="Kallberg Y."/>
            <person name="Tangrot J."/>
            <person name="Rosling A."/>
        </authorList>
    </citation>
    <scope>NUCLEOTIDE SEQUENCE</scope>
    <source>
        <strain evidence="1">CL356</strain>
    </source>
</reference>
<proteinExistence type="predicted"/>
<keyword evidence="2" id="KW-1185">Reference proteome</keyword>
<gene>
    <name evidence="1" type="ORF">ACOLOM_LOCUS9906</name>
</gene>
<sequence length="461" mass="51033">MMRDLLMATGPGARKSFQLPALNKPMREKVHLMARVLNLKSTSDGKKNQQLKIITVSRTSKTGAYTVNERKMDSILKRKGDKRRGGDVMKGIQEGEVIGHKAAKLDETNIGYRLLAQMGFPSISDQPSPSHNLNPTSYASPQHSVAAGQRQRLIDAAPLKVVEPHDVPNDEVAAFLRSVRIGLLGAHANVETGTIEDDPLKVLEEELRILIGESGPSSNEASSETDPATAVKDSDSIAMRPEDEWTALPSPRLDDMDELMKKIIITQLEQQDMCEQYTNSFRAKWDRFHDWVRDVFGLAAIERPPCGFQAILGNSSSPRVGSTTAFAEPALPHPVKTPAYRPASMEGSNGSSPMAAGGWLLATTKTGLLHQALATCYLFFITLGRTSLGLCACIDRVVQYRMVYVFIVIGFRWWQNRASEEYEELKDEEEANEELEGVILFDAGSIKNLSLEHLPLYQEKP</sequence>
<evidence type="ECO:0000313" key="1">
    <source>
        <dbReference type="EMBL" id="CAG8692928.1"/>
    </source>
</evidence>
<evidence type="ECO:0000313" key="2">
    <source>
        <dbReference type="Proteomes" id="UP000789525"/>
    </source>
</evidence>
<organism evidence="1 2">
    <name type="scientific">Acaulospora colombiana</name>
    <dbReference type="NCBI Taxonomy" id="27376"/>
    <lineage>
        <taxon>Eukaryota</taxon>
        <taxon>Fungi</taxon>
        <taxon>Fungi incertae sedis</taxon>
        <taxon>Mucoromycota</taxon>
        <taxon>Glomeromycotina</taxon>
        <taxon>Glomeromycetes</taxon>
        <taxon>Diversisporales</taxon>
        <taxon>Acaulosporaceae</taxon>
        <taxon>Acaulospora</taxon>
    </lineage>
</organism>
<comment type="caution">
    <text evidence="1">The sequence shown here is derived from an EMBL/GenBank/DDBJ whole genome shotgun (WGS) entry which is preliminary data.</text>
</comment>
<protein>
    <submittedName>
        <fullName evidence="1">9584_t:CDS:1</fullName>
    </submittedName>
</protein>
<dbReference type="EMBL" id="CAJVPT010030036">
    <property type="protein sequence ID" value="CAG8692928.1"/>
    <property type="molecule type" value="Genomic_DNA"/>
</dbReference>
<dbReference type="Proteomes" id="UP000789525">
    <property type="component" value="Unassembled WGS sequence"/>
</dbReference>
<name>A0ACA9P725_9GLOM</name>